<evidence type="ECO:0000313" key="2">
    <source>
        <dbReference type="EMBL" id="GFJ90328.1"/>
    </source>
</evidence>
<evidence type="ECO:0000313" key="3">
    <source>
        <dbReference type="Proteomes" id="UP000482960"/>
    </source>
</evidence>
<feature type="domain" description="Mycothiol-dependent maleylpyruvate isomerase metal-binding" evidence="1">
    <location>
        <begin position="13"/>
        <end position="103"/>
    </location>
</feature>
<dbReference type="EMBL" id="BLPG01000001">
    <property type="protein sequence ID" value="GFJ90328.1"/>
    <property type="molecule type" value="Genomic_DNA"/>
</dbReference>
<dbReference type="Pfam" id="PF11716">
    <property type="entry name" value="MDMPI_N"/>
    <property type="match status" value="1"/>
</dbReference>
<protein>
    <recommendedName>
        <fullName evidence="1">Mycothiol-dependent maleylpyruvate isomerase metal-binding domain-containing protein</fullName>
    </recommendedName>
</protein>
<dbReference type="RefSeq" id="WP_173077697.1">
    <property type="nucleotide sequence ID" value="NZ_BAABJB010000024.1"/>
</dbReference>
<organism evidence="2 3">
    <name type="scientific">Phytohabitans rumicis</name>
    <dbReference type="NCBI Taxonomy" id="1076125"/>
    <lineage>
        <taxon>Bacteria</taxon>
        <taxon>Bacillati</taxon>
        <taxon>Actinomycetota</taxon>
        <taxon>Actinomycetes</taxon>
        <taxon>Micromonosporales</taxon>
        <taxon>Micromonosporaceae</taxon>
    </lineage>
</organism>
<comment type="caution">
    <text evidence="2">The sequence shown here is derived from an EMBL/GenBank/DDBJ whole genome shotgun (WGS) entry which is preliminary data.</text>
</comment>
<name>A0A6V8L5N9_9ACTN</name>
<reference evidence="2 3" key="2">
    <citation type="submission" date="2020-03" db="EMBL/GenBank/DDBJ databases">
        <authorList>
            <person name="Ichikawa N."/>
            <person name="Kimura A."/>
            <person name="Kitahashi Y."/>
            <person name="Uohara A."/>
        </authorList>
    </citation>
    <scope>NUCLEOTIDE SEQUENCE [LARGE SCALE GENOMIC DNA]</scope>
    <source>
        <strain evidence="2 3">NBRC 108638</strain>
    </source>
</reference>
<dbReference type="Gene3D" id="1.20.120.450">
    <property type="entry name" value="dinb family like domain"/>
    <property type="match status" value="1"/>
</dbReference>
<keyword evidence="3" id="KW-1185">Reference proteome</keyword>
<dbReference type="NCBIfam" id="TIGR03083">
    <property type="entry name" value="maleylpyruvate isomerase family mycothiol-dependent enzyme"/>
    <property type="match status" value="1"/>
</dbReference>
<proteinExistence type="predicted"/>
<dbReference type="Proteomes" id="UP000482960">
    <property type="component" value="Unassembled WGS sequence"/>
</dbReference>
<dbReference type="InterPro" id="IPR034660">
    <property type="entry name" value="DinB/YfiT-like"/>
</dbReference>
<dbReference type="SUPFAM" id="SSF109854">
    <property type="entry name" value="DinB/YfiT-like putative metalloenzymes"/>
    <property type="match status" value="1"/>
</dbReference>
<dbReference type="GO" id="GO:0046872">
    <property type="term" value="F:metal ion binding"/>
    <property type="evidence" value="ECO:0007669"/>
    <property type="project" value="InterPro"/>
</dbReference>
<gene>
    <name evidence="2" type="ORF">Prum_039700</name>
</gene>
<dbReference type="InterPro" id="IPR024344">
    <property type="entry name" value="MDMPI_metal-binding"/>
</dbReference>
<reference evidence="2 3" key="1">
    <citation type="submission" date="2020-03" db="EMBL/GenBank/DDBJ databases">
        <title>Whole genome shotgun sequence of Phytohabitans rumicis NBRC 108638.</title>
        <authorList>
            <person name="Komaki H."/>
            <person name="Tamura T."/>
        </authorList>
    </citation>
    <scope>NUCLEOTIDE SEQUENCE [LARGE SCALE GENOMIC DNA]</scope>
    <source>
        <strain evidence="2 3">NBRC 108638</strain>
    </source>
</reference>
<dbReference type="AlphaFoldDB" id="A0A6V8L5N9"/>
<dbReference type="InterPro" id="IPR017517">
    <property type="entry name" value="Maleyloyr_isom"/>
</dbReference>
<sequence>MDQDQVWTTIDDHRARLTDLLADLSEDEWRRPSLCDGWTIRDVAAHLAWQPTITMPAALPAAMLGLIRARGSMHRAIHDEAVRYARRPTEQIIAEVRGTIGARRPVPGMTYLETLIDVLVHGQDIAVPLGRRLDMAPEAAAVAVARIWTKPSLFRSTKHLHAFRFTATDTAWSAGDGPEVRGPIGAILLRLTGRPADLPQAMRGR</sequence>
<evidence type="ECO:0000259" key="1">
    <source>
        <dbReference type="Pfam" id="PF11716"/>
    </source>
</evidence>
<accession>A0A6V8L5N9</accession>